<protein>
    <submittedName>
        <fullName evidence="2">Uncharacterized protein</fullName>
    </submittedName>
</protein>
<evidence type="ECO:0000313" key="3">
    <source>
        <dbReference type="Proteomes" id="UP000019335"/>
    </source>
</evidence>
<dbReference type="AlphaFoldDB" id="W7THZ4"/>
<feature type="compositionally biased region" description="Gly residues" evidence="1">
    <location>
        <begin position="96"/>
        <end position="108"/>
    </location>
</feature>
<proteinExistence type="predicted"/>
<gene>
    <name evidence="2" type="ORF">Naga_100316g4</name>
</gene>
<evidence type="ECO:0000256" key="1">
    <source>
        <dbReference type="SAM" id="MobiDB-lite"/>
    </source>
</evidence>
<feature type="region of interest" description="Disordered" evidence="1">
    <location>
        <begin position="1"/>
        <end position="64"/>
    </location>
</feature>
<keyword evidence="3" id="KW-1185">Reference proteome</keyword>
<feature type="region of interest" description="Disordered" evidence="1">
    <location>
        <begin position="96"/>
        <end position="116"/>
    </location>
</feature>
<evidence type="ECO:0000313" key="2">
    <source>
        <dbReference type="EMBL" id="EWM23113.1"/>
    </source>
</evidence>
<dbReference type="OrthoDB" id="10525607at2759"/>
<dbReference type="Proteomes" id="UP000019335">
    <property type="component" value="Chromosome 18"/>
</dbReference>
<reference evidence="2 3" key="1">
    <citation type="journal article" date="2014" name="Mol. Plant">
        <title>Chromosome Scale Genome Assembly and Transcriptome Profiling of Nannochloropsis gaditana in Nitrogen Depletion.</title>
        <authorList>
            <person name="Corteggiani Carpinelli E."/>
            <person name="Telatin A."/>
            <person name="Vitulo N."/>
            <person name="Forcato C."/>
            <person name="D'Angelo M."/>
            <person name="Schiavon R."/>
            <person name="Vezzi A."/>
            <person name="Giacometti G.M."/>
            <person name="Morosinotto T."/>
            <person name="Valle G."/>
        </authorList>
    </citation>
    <scope>NUCLEOTIDE SEQUENCE [LARGE SCALE GENOMIC DNA]</scope>
    <source>
        <strain evidence="2 3">B-31</strain>
    </source>
</reference>
<comment type="caution">
    <text evidence="2">The sequence shown here is derived from an EMBL/GenBank/DDBJ whole genome shotgun (WGS) entry which is preliminary data.</text>
</comment>
<feature type="compositionally biased region" description="Basic and acidic residues" evidence="1">
    <location>
        <begin position="1"/>
        <end position="13"/>
    </location>
</feature>
<dbReference type="EMBL" id="AZIL01001824">
    <property type="protein sequence ID" value="EWM23113.1"/>
    <property type="molecule type" value="Genomic_DNA"/>
</dbReference>
<sequence length="116" mass="12485">MEKKGKGQTEEKWMAMQEDEEARLAASFFVQDDARREDNEDSGEQEHTATAGDIGGGADGACAGVYGEGEEVEQEQEQEQKHVMLLQLVGGAGRRVGERGWGGAGGGDSWLLRDGQ</sequence>
<accession>W7THZ4</accession>
<name>W7THZ4_9STRA</name>
<organism evidence="2 3">
    <name type="scientific">Nannochloropsis gaditana</name>
    <dbReference type="NCBI Taxonomy" id="72520"/>
    <lineage>
        <taxon>Eukaryota</taxon>
        <taxon>Sar</taxon>
        <taxon>Stramenopiles</taxon>
        <taxon>Ochrophyta</taxon>
        <taxon>Eustigmatophyceae</taxon>
        <taxon>Eustigmatales</taxon>
        <taxon>Monodopsidaceae</taxon>
        <taxon>Nannochloropsis</taxon>
    </lineage>
</organism>